<reference evidence="1 2" key="1">
    <citation type="submission" date="2022-06" db="EMBL/GenBank/DDBJ databases">
        <title>New Species of the Genus Actinoplanes, ActinopZanes ferrugineus.</title>
        <authorList>
            <person name="Ding P."/>
        </authorList>
    </citation>
    <scope>NUCLEOTIDE SEQUENCE [LARGE SCALE GENOMIC DNA]</scope>
    <source>
        <strain evidence="1 2">TRM88003</strain>
    </source>
</reference>
<dbReference type="SUPFAM" id="SSF55961">
    <property type="entry name" value="Bet v1-like"/>
    <property type="match status" value="1"/>
</dbReference>
<dbReference type="InterPro" id="IPR023393">
    <property type="entry name" value="START-like_dom_sf"/>
</dbReference>
<accession>A0ABT1E1H5</accession>
<gene>
    <name evidence="1" type="ORF">M1L60_41015</name>
</gene>
<keyword evidence="2" id="KW-1185">Reference proteome</keyword>
<name>A0ABT1E1H5_9ACTN</name>
<dbReference type="Proteomes" id="UP001523369">
    <property type="component" value="Unassembled WGS sequence"/>
</dbReference>
<evidence type="ECO:0000313" key="2">
    <source>
        <dbReference type="Proteomes" id="UP001523369"/>
    </source>
</evidence>
<dbReference type="CDD" id="cd07812">
    <property type="entry name" value="SRPBCC"/>
    <property type="match status" value="1"/>
</dbReference>
<dbReference type="Pfam" id="PF10604">
    <property type="entry name" value="Polyketide_cyc2"/>
    <property type="match status" value="1"/>
</dbReference>
<evidence type="ECO:0000313" key="1">
    <source>
        <dbReference type="EMBL" id="MCO8276979.1"/>
    </source>
</evidence>
<sequence length="152" mass="17056">MATVQRTVQAPPERVFAVLADGWTYSDWVVGTVHIRDVDAAWPEVGSHLHHKAGPWPLSLHDKSTVLAMEPGRRLRLNAGLWPLGAAVVDIHLEPEGANGTKVTIHEDFEQGPLLAVRNKINDLVLHRRNIESLRRLADIAERDRSKHFDHP</sequence>
<dbReference type="Gene3D" id="3.30.530.20">
    <property type="match status" value="1"/>
</dbReference>
<comment type="caution">
    <text evidence="1">The sequence shown here is derived from an EMBL/GenBank/DDBJ whole genome shotgun (WGS) entry which is preliminary data.</text>
</comment>
<dbReference type="EMBL" id="JAMYJR010000052">
    <property type="protein sequence ID" value="MCO8276979.1"/>
    <property type="molecule type" value="Genomic_DNA"/>
</dbReference>
<protein>
    <submittedName>
        <fullName evidence="1">SRPBCC family protein</fullName>
    </submittedName>
</protein>
<organism evidence="1 2">
    <name type="scientific">Paractinoplanes aksuensis</name>
    <dbReference type="NCBI Taxonomy" id="2939490"/>
    <lineage>
        <taxon>Bacteria</taxon>
        <taxon>Bacillati</taxon>
        <taxon>Actinomycetota</taxon>
        <taxon>Actinomycetes</taxon>
        <taxon>Micromonosporales</taxon>
        <taxon>Micromonosporaceae</taxon>
        <taxon>Paractinoplanes</taxon>
    </lineage>
</organism>
<dbReference type="InterPro" id="IPR019587">
    <property type="entry name" value="Polyketide_cyclase/dehydratase"/>
</dbReference>
<proteinExistence type="predicted"/>